<feature type="region of interest" description="Disordered" evidence="1">
    <location>
        <begin position="359"/>
        <end position="440"/>
    </location>
</feature>
<keyword evidence="5" id="KW-1185">Reference proteome</keyword>
<dbReference type="GO" id="GO:0004725">
    <property type="term" value="F:protein tyrosine phosphatase activity"/>
    <property type="evidence" value="ECO:0007669"/>
    <property type="project" value="InterPro"/>
</dbReference>
<dbReference type="InterPro" id="IPR029021">
    <property type="entry name" value="Prot-tyrosine_phosphatase-like"/>
</dbReference>
<organism evidence="4 5">
    <name type="scientific">Plakobranchus ocellatus</name>
    <dbReference type="NCBI Taxonomy" id="259542"/>
    <lineage>
        <taxon>Eukaryota</taxon>
        <taxon>Metazoa</taxon>
        <taxon>Spiralia</taxon>
        <taxon>Lophotrochozoa</taxon>
        <taxon>Mollusca</taxon>
        <taxon>Gastropoda</taxon>
        <taxon>Heterobranchia</taxon>
        <taxon>Euthyneura</taxon>
        <taxon>Panpulmonata</taxon>
        <taxon>Sacoglossa</taxon>
        <taxon>Placobranchoidea</taxon>
        <taxon>Plakobranchidae</taxon>
        <taxon>Plakobranchus</taxon>
    </lineage>
</organism>
<dbReference type="Pfam" id="PF00102">
    <property type="entry name" value="Y_phosphatase"/>
    <property type="match status" value="1"/>
</dbReference>
<sequence>MALVGHMAAGTSIPVREISARFQRLESHQNKGYRKEFDALSAVCVENISESTQTPDDKEDGYEEIQTVINKQKNRFSNILPKNACMPELRCEVKTMHKYINAVLVPSLTKTRHDILTQLPLPSTVTDFWRLVTQYNVGLVVAFQADSRHTDETIGDFLPSSESEPMRGALFDIQAITKEEHRLWQELSVTVSKKKKTLLGNSAEQHYLTCLLCKNFTLDPETVVEYLKKVKLCKPGDQSRTLYMCRNGADQSGLMCVQSILLDRLEADQCLTVPLVVGAIKTIRPQVISTVDEYMCLYKALRLIYEASNDYGNLDTGNTQQSNRDASINKAASPSYANPAFQQEEPDNSLKNDVNTKTTVSVEQPGISKPHKGPSSLPRKQAANKSTSSSAATATAATNIAGEYDVLVDGGGGPHTYVEMSRGDPSSTKEHPRDIGYANM</sequence>
<evidence type="ECO:0000259" key="3">
    <source>
        <dbReference type="PROSITE" id="PS50056"/>
    </source>
</evidence>
<gene>
    <name evidence="4" type="ORF">PoB_003728600</name>
</gene>
<dbReference type="Gene3D" id="3.90.190.10">
    <property type="entry name" value="Protein tyrosine phosphatase superfamily"/>
    <property type="match status" value="1"/>
</dbReference>
<feature type="domain" description="Tyrosine specific protein phosphatases" evidence="3">
    <location>
        <begin position="224"/>
        <end position="295"/>
    </location>
</feature>
<dbReference type="SUPFAM" id="SSF52799">
    <property type="entry name" value="(Phosphotyrosine protein) phosphatases II"/>
    <property type="match status" value="1"/>
</dbReference>
<dbReference type="Proteomes" id="UP000735302">
    <property type="component" value="Unassembled WGS sequence"/>
</dbReference>
<evidence type="ECO:0000256" key="1">
    <source>
        <dbReference type="SAM" id="MobiDB-lite"/>
    </source>
</evidence>
<feature type="domain" description="Tyrosine-protein phosphatase" evidence="2">
    <location>
        <begin position="33"/>
        <end position="304"/>
    </location>
</feature>
<dbReference type="InterPro" id="IPR000387">
    <property type="entry name" value="Tyr_Pase_dom"/>
</dbReference>
<dbReference type="PANTHER" id="PTHR19134">
    <property type="entry name" value="RECEPTOR-TYPE TYROSINE-PROTEIN PHOSPHATASE"/>
    <property type="match status" value="1"/>
</dbReference>
<dbReference type="InterPro" id="IPR050348">
    <property type="entry name" value="Protein-Tyr_Phosphatase"/>
</dbReference>
<dbReference type="PROSITE" id="PS50055">
    <property type="entry name" value="TYR_PHOSPHATASE_PTP"/>
    <property type="match status" value="1"/>
</dbReference>
<keyword evidence="4" id="KW-0675">Receptor</keyword>
<dbReference type="AlphaFoldDB" id="A0AAV4AHY2"/>
<reference evidence="4 5" key="1">
    <citation type="journal article" date="2021" name="Elife">
        <title>Chloroplast acquisition without the gene transfer in kleptoplastic sea slugs, Plakobranchus ocellatus.</title>
        <authorList>
            <person name="Maeda T."/>
            <person name="Takahashi S."/>
            <person name="Yoshida T."/>
            <person name="Shimamura S."/>
            <person name="Takaki Y."/>
            <person name="Nagai Y."/>
            <person name="Toyoda A."/>
            <person name="Suzuki Y."/>
            <person name="Arimoto A."/>
            <person name="Ishii H."/>
            <person name="Satoh N."/>
            <person name="Nishiyama T."/>
            <person name="Hasebe M."/>
            <person name="Maruyama T."/>
            <person name="Minagawa J."/>
            <person name="Obokata J."/>
            <person name="Shigenobu S."/>
        </authorList>
    </citation>
    <scope>NUCLEOTIDE SEQUENCE [LARGE SCALE GENOMIC DNA]</scope>
</reference>
<evidence type="ECO:0000313" key="4">
    <source>
        <dbReference type="EMBL" id="GFO10781.1"/>
    </source>
</evidence>
<dbReference type="SMART" id="SM00194">
    <property type="entry name" value="PTPc"/>
    <property type="match status" value="1"/>
</dbReference>
<feature type="compositionally biased region" description="Low complexity" evidence="1">
    <location>
        <begin position="383"/>
        <end position="401"/>
    </location>
</feature>
<dbReference type="PROSITE" id="PS50056">
    <property type="entry name" value="TYR_PHOSPHATASE_2"/>
    <property type="match status" value="1"/>
</dbReference>
<accession>A0AAV4AHY2</accession>
<protein>
    <submittedName>
        <fullName evidence="4">Receptor-type tyrosine-protein phosphatase alpha-like</fullName>
    </submittedName>
</protein>
<proteinExistence type="predicted"/>
<comment type="caution">
    <text evidence="4">The sequence shown here is derived from an EMBL/GenBank/DDBJ whole genome shotgun (WGS) entry which is preliminary data.</text>
</comment>
<dbReference type="EMBL" id="BLXT01004211">
    <property type="protein sequence ID" value="GFO10781.1"/>
    <property type="molecule type" value="Genomic_DNA"/>
</dbReference>
<dbReference type="InterPro" id="IPR003595">
    <property type="entry name" value="Tyr_Pase_cat"/>
</dbReference>
<dbReference type="InterPro" id="IPR000242">
    <property type="entry name" value="PTP_cat"/>
</dbReference>
<name>A0AAV4AHY2_9GAST</name>
<evidence type="ECO:0000313" key="5">
    <source>
        <dbReference type="Proteomes" id="UP000735302"/>
    </source>
</evidence>
<dbReference type="SMART" id="SM00404">
    <property type="entry name" value="PTPc_motif"/>
    <property type="match status" value="1"/>
</dbReference>
<dbReference type="PANTHER" id="PTHR19134:SF449">
    <property type="entry name" value="TYROSINE-PROTEIN PHOSPHATASE 1"/>
    <property type="match status" value="1"/>
</dbReference>
<evidence type="ECO:0000259" key="2">
    <source>
        <dbReference type="PROSITE" id="PS50055"/>
    </source>
</evidence>
<dbReference type="CDD" id="cd00047">
    <property type="entry name" value="PTPc"/>
    <property type="match status" value="1"/>
</dbReference>